<protein>
    <recommendedName>
        <fullName evidence="4">5-formyltetrahydrofolate cyclo-ligase</fullName>
        <ecNumber evidence="4">6.3.3.2</ecNumber>
    </recommendedName>
</protein>
<dbReference type="InterPro" id="IPR002698">
    <property type="entry name" value="FTHF_cligase"/>
</dbReference>
<dbReference type="Pfam" id="PF01812">
    <property type="entry name" value="5-FTHF_cyc-lig"/>
    <property type="match status" value="1"/>
</dbReference>
<comment type="cofactor">
    <cofactor evidence="4">
        <name>Mg(2+)</name>
        <dbReference type="ChEBI" id="CHEBI:18420"/>
    </cofactor>
</comment>
<comment type="similarity">
    <text evidence="1 4">Belongs to the 5-formyltetrahydrofolate cyclo-ligase family.</text>
</comment>
<sequence>MIDMTAKQAIRKMYLARRKALSPESFRQLNNALLEQCRHLDLGHPAYIHLFLPIAARNEVDTWPLSAQLRERFPEATLVLSRSFIATGDMEHFAWKADTTLVENALGIPEPENGQHVQPAQLDVVFVPLLAFDTSGHRVGYGKGMYDGFLRQCRPDVQTVGLSLFGPLEAPVSDAWDGDIPLQSVVTPEKVYYFTDAKNE</sequence>
<evidence type="ECO:0000256" key="4">
    <source>
        <dbReference type="RuleBase" id="RU361279"/>
    </source>
</evidence>
<evidence type="ECO:0000313" key="6">
    <source>
        <dbReference type="Proteomes" id="UP001485459"/>
    </source>
</evidence>
<evidence type="ECO:0000256" key="3">
    <source>
        <dbReference type="ARBA" id="ARBA00022840"/>
    </source>
</evidence>
<keyword evidence="6" id="KW-1185">Reference proteome</keyword>
<keyword evidence="4" id="KW-0479">Metal-binding</keyword>
<dbReference type="PANTHER" id="PTHR23407:SF1">
    <property type="entry name" value="5-FORMYLTETRAHYDROFOLATE CYCLO-LIGASE"/>
    <property type="match status" value="1"/>
</dbReference>
<dbReference type="PANTHER" id="PTHR23407">
    <property type="entry name" value="ATPASE INHIBITOR/5-FORMYLTETRAHYDROFOLATE CYCLO-LIGASE"/>
    <property type="match status" value="1"/>
</dbReference>
<comment type="catalytic activity">
    <reaction evidence="4">
        <text>(6S)-5-formyl-5,6,7,8-tetrahydrofolate + ATP = (6R)-5,10-methenyltetrahydrofolate + ADP + phosphate</text>
        <dbReference type="Rhea" id="RHEA:10488"/>
        <dbReference type="ChEBI" id="CHEBI:30616"/>
        <dbReference type="ChEBI" id="CHEBI:43474"/>
        <dbReference type="ChEBI" id="CHEBI:57455"/>
        <dbReference type="ChEBI" id="CHEBI:57457"/>
        <dbReference type="ChEBI" id="CHEBI:456216"/>
        <dbReference type="EC" id="6.3.3.2"/>
    </reaction>
</comment>
<dbReference type="EMBL" id="CP149822">
    <property type="protein sequence ID" value="WZN41497.1"/>
    <property type="molecule type" value="Genomic_DNA"/>
</dbReference>
<keyword evidence="3 4" id="KW-0067">ATP-binding</keyword>
<evidence type="ECO:0000256" key="2">
    <source>
        <dbReference type="ARBA" id="ARBA00022741"/>
    </source>
</evidence>
<dbReference type="GO" id="GO:0030272">
    <property type="term" value="F:5-formyltetrahydrofolate cyclo-ligase activity"/>
    <property type="evidence" value="ECO:0007669"/>
    <property type="project" value="UniProtKB-EC"/>
</dbReference>
<keyword evidence="2 4" id="KW-0547">Nucleotide-binding</keyword>
<gene>
    <name evidence="5" type="ORF">WJU16_00405</name>
</gene>
<evidence type="ECO:0000313" key="5">
    <source>
        <dbReference type="EMBL" id="WZN41497.1"/>
    </source>
</evidence>
<dbReference type="InterPro" id="IPR024185">
    <property type="entry name" value="FTHF_cligase-like_sf"/>
</dbReference>
<reference evidence="6" key="1">
    <citation type="submission" date="2024-03" db="EMBL/GenBank/DDBJ databases">
        <title>Chitinophaga horti sp. nov., isolated from garden soil.</title>
        <authorList>
            <person name="Lee D.S."/>
            <person name="Han D.M."/>
            <person name="Baek J.H."/>
            <person name="Choi D.G."/>
            <person name="Jeon J.H."/>
            <person name="Jeon C.O."/>
        </authorList>
    </citation>
    <scope>NUCLEOTIDE SEQUENCE [LARGE SCALE GENOMIC DNA]</scope>
    <source>
        <strain evidence="6">GPA1</strain>
    </source>
</reference>
<dbReference type="RefSeq" id="WP_341836346.1">
    <property type="nucleotide sequence ID" value="NZ_CP149822.1"/>
</dbReference>
<dbReference type="PIRSF" id="PIRSF006806">
    <property type="entry name" value="FTHF_cligase"/>
    <property type="match status" value="1"/>
</dbReference>
<dbReference type="NCBIfam" id="TIGR02727">
    <property type="entry name" value="MTHFS_bact"/>
    <property type="match status" value="1"/>
</dbReference>
<dbReference type="InterPro" id="IPR037171">
    <property type="entry name" value="NagB/RpiA_transferase-like"/>
</dbReference>
<proteinExistence type="inferred from homology"/>
<keyword evidence="4" id="KW-0460">Magnesium</keyword>
<dbReference type="Gene3D" id="3.40.50.10420">
    <property type="entry name" value="NagB/RpiA/CoA transferase-like"/>
    <property type="match status" value="1"/>
</dbReference>
<dbReference type="Proteomes" id="UP001485459">
    <property type="component" value="Chromosome"/>
</dbReference>
<accession>A0ABZ2YQ89</accession>
<dbReference type="EC" id="6.3.3.2" evidence="4"/>
<dbReference type="SUPFAM" id="SSF100950">
    <property type="entry name" value="NagB/RpiA/CoA transferase-like"/>
    <property type="match status" value="1"/>
</dbReference>
<evidence type="ECO:0000256" key="1">
    <source>
        <dbReference type="ARBA" id="ARBA00010638"/>
    </source>
</evidence>
<organism evidence="5 6">
    <name type="scientific">Chitinophaga pollutisoli</name>
    <dbReference type="NCBI Taxonomy" id="3133966"/>
    <lineage>
        <taxon>Bacteria</taxon>
        <taxon>Pseudomonadati</taxon>
        <taxon>Bacteroidota</taxon>
        <taxon>Chitinophagia</taxon>
        <taxon>Chitinophagales</taxon>
        <taxon>Chitinophagaceae</taxon>
        <taxon>Chitinophaga</taxon>
    </lineage>
</organism>
<name>A0ABZ2YQ89_9BACT</name>
<keyword evidence="5" id="KW-0436">Ligase</keyword>